<organism evidence="3 4">
    <name type="scientific">Hepatospora eriocheir</name>
    <dbReference type="NCBI Taxonomy" id="1081669"/>
    <lineage>
        <taxon>Eukaryota</taxon>
        <taxon>Fungi</taxon>
        <taxon>Fungi incertae sedis</taxon>
        <taxon>Microsporidia</taxon>
        <taxon>Hepatosporidae</taxon>
        <taxon>Hepatospora</taxon>
    </lineage>
</organism>
<dbReference type="InterPro" id="IPR035417">
    <property type="entry name" value="SSRP1/POB3_N"/>
</dbReference>
<keyword evidence="4" id="KW-1185">Reference proteome</keyword>
<feature type="domain" description="Histone chaperone RTT106/FACT complex subunit SPT16-like middle" evidence="2">
    <location>
        <begin position="287"/>
        <end position="377"/>
    </location>
</feature>
<evidence type="ECO:0000259" key="2">
    <source>
        <dbReference type="SMART" id="SM01287"/>
    </source>
</evidence>
<dbReference type="InterPro" id="IPR050454">
    <property type="entry name" value="RTT106/SSRP1_HistChap/FACT"/>
</dbReference>
<dbReference type="PANTHER" id="PTHR45849:SF1">
    <property type="entry name" value="FACT COMPLEX SUBUNIT SSRP1"/>
    <property type="match status" value="1"/>
</dbReference>
<dbReference type="Gene3D" id="2.30.29.30">
    <property type="entry name" value="Pleckstrin-homology domain (PH domain)/Phosphotyrosine-binding domain (PTB)"/>
    <property type="match status" value="2"/>
</dbReference>
<protein>
    <submittedName>
        <fullName evidence="3">POB3</fullName>
    </submittedName>
</protein>
<dbReference type="GO" id="GO:0042393">
    <property type="term" value="F:histone binding"/>
    <property type="evidence" value="ECO:0007669"/>
    <property type="project" value="TreeGrafter"/>
</dbReference>
<dbReference type="VEuPathDB" id="MicrosporidiaDB:A0H76_766"/>
<dbReference type="VEuPathDB" id="MicrosporidiaDB:HERIO_1081"/>
<dbReference type="Gene3D" id="2.30.29.150">
    <property type="match status" value="1"/>
</dbReference>
<dbReference type="Pfam" id="PF17292">
    <property type="entry name" value="POB3_N"/>
    <property type="match status" value="1"/>
</dbReference>
<gene>
    <name evidence="3" type="primary">POB3</name>
    <name evidence="3" type="ORF">HERIO_1081</name>
</gene>
<dbReference type="GO" id="GO:0031491">
    <property type="term" value="F:nucleosome binding"/>
    <property type="evidence" value="ECO:0007669"/>
    <property type="project" value="TreeGrafter"/>
</dbReference>
<name>A0A1X0QB74_9MICR</name>
<dbReference type="InterPro" id="IPR013719">
    <property type="entry name" value="RTT106/SPT16-like_middle_dom"/>
</dbReference>
<dbReference type="Proteomes" id="UP000192356">
    <property type="component" value="Unassembled WGS sequence"/>
</dbReference>
<reference evidence="3 4" key="1">
    <citation type="journal article" date="2017" name="Environ. Microbiol.">
        <title>Decay of the glycolytic pathway and adaptation to intranuclear parasitism within Enterocytozoonidae microsporidia.</title>
        <authorList>
            <person name="Wiredu Boakye D."/>
            <person name="Jaroenlak P."/>
            <person name="Prachumwat A."/>
            <person name="Williams T.A."/>
            <person name="Bateman K.S."/>
            <person name="Itsathitphaisarn O."/>
            <person name="Sritunyalucksana K."/>
            <person name="Paszkiewicz K.H."/>
            <person name="Moore K.A."/>
            <person name="Stentiford G.D."/>
            <person name="Williams B.A."/>
        </authorList>
    </citation>
    <scope>NUCLEOTIDE SEQUENCE [LARGE SCALE GENOMIC DNA]</scope>
    <source>
        <strain evidence="3 4">GB1</strain>
    </source>
</reference>
<dbReference type="InterPro" id="IPR011993">
    <property type="entry name" value="PH-like_dom_sf"/>
</dbReference>
<feature type="region of interest" description="Disordered" evidence="1">
    <location>
        <begin position="383"/>
        <end position="407"/>
    </location>
</feature>
<dbReference type="EMBL" id="LVKB01000047">
    <property type="protein sequence ID" value="ORD96998.1"/>
    <property type="molecule type" value="Genomic_DNA"/>
</dbReference>
<dbReference type="SMART" id="SM01287">
    <property type="entry name" value="Rtt106"/>
    <property type="match status" value="1"/>
</dbReference>
<dbReference type="SUPFAM" id="SSF50729">
    <property type="entry name" value="PH domain-like"/>
    <property type="match status" value="1"/>
</dbReference>
<accession>A0A1X0QB74</accession>
<proteinExistence type="predicted"/>
<comment type="caution">
    <text evidence="3">The sequence shown here is derived from an EMBL/GenBank/DDBJ whole genome shotgun (WGS) entry which is preliminary data.</text>
</comment>
<evidence type="ECO:0000313" key="3">
    <source>
        <dbReference type="EMBL" id="ORD96998.1"/>
    </source>
</evidence>
<dbReference type="AlphaFoldDB" id="A0A1X0QB74"/>
<evidence type="ECO:0000256" key="1">
    <source>
        <dbReference type="SAM" id="MobiDB-lite"/>
    </source>
</evidence>
<dbReference type="Pfam" id="PF08512">
    <property type="entry name" value="Rttp106-like_middle"/>
    <property type="match status" value="1"/>
</dbReference>
<dbReference type="InterPro" id="IPR048993">
    <property type="entry name" value="SSRP1-like_PH1"/>
</dbReference>
<dbReference type="GO" id="GO:0035101">
    <property type="term" value="C:FACT complex"/>
    <property type="evidence" value="ECO:0007669"/>
    <property type="project" value="TreeGrafter"/>
</dbReference>
<sequence>MSNLIIDQIVVNNKTGLMEFGNEYLLLKLEDFTLTIQKNEFRTLEVFKSIKNYCLRICSADGKVLDVLNISENDVNKIRREFNNNFGLEITSITQETLCTTDGNLIISNNSLACVTQDKLIFSVPTSNIVKVAELHNDVVFTLDEGTELTFATTSKVTESLQNKLSKEACIAESLACVYPRTKANLMFYDNYFEFKGSSYDHKIFYDNITDILCLSKVKDKYLVIKLSSPILQGQTKYEDIVFALTTDDVQIAAKHPKLKDYNSGEQCDVILEILTKISGKPYKNCEVYFDCNNKVNLGHLFVTSGFFQFVPKPISIPLNTIQCIEIQRLTLNSGQLKTFDITISADKAYFFTHLNRDRFGELEDFCEEHHIKMVVAGEDGYEDESFNKEEESSDISGVILDSEESQ</sequence>
<dbReference type="OrthoDB" id="2193092at2759"/>
<dbReference type="Pfam" id="PF21103">
    <property type="entry name" value="PH1_SSRP1-like"/>
    <property type="match status" value="1"/>
</dbReference>
<evidence type="ECO:0000313" key="4">
    <source>
        <dbReference type="Proteomes" id="UP000192356"/>
    </source>
</evidence>
<dbReference type="PANTHER" id="PTHR45849">
    <property type="entry name" value="FACT COMPLEX SUBUNIT SSRP1"/>
    <property type="match status" value="1"/>
</dbReference>